<evidence type="ECO:0000256" key="5">
    <source>
        <dbReference type="ARBA" id="ARBA00022842"/>
    </source>
</evidence>
<dbReference type="PROSITE" id="PS51462">
    <property type="entry name" value="NUDIX"/>
    <property type="match status" value="1"/>
</dbReference>
<name>A0A3M2LCX9_9NOCA</name>
<dbReference type="InterPro" id="IPR039121">
    <property type="entry name" value="NUDT19"/>
</dbReference>
<evidence type="ECO:0000256" key="4">
    <source>
        <dbReference type="ARBA" id="ARBA00022801"/>
    </source>
</evidence>
<keyword evidence="3" id="KW-0479">Metal-binding</keyword>
<protein>
    <submittedName>
        <fullName evidence="8">NUDIX hydrolase</fullName>
    </submittedName>
</protein>
<proteinExistence type="predicted"/>
<dbReference type="SUPFAM" id="SSF55811">
    <property type="entry name" value="Nudix"/>
    <property type="match status" value="1"/>
</dbReference>
<dbReference type="CDD" id="cd18870">
    <property type="entry name" value="NUDIX_AcylCoAdiphos_Nudt19"/>
    <property type="match status" value="1"/>
</dbReference>
<organism evidence="8 9">
    <name type="scientific">Nocardia stercoris</name>
    <dbReference type="NCBI Taxonomy" id="2483361"/>
    <lineage>
        <taxon>Bacteria</taxon>
        <taxon>Bacillati</taxon>
        <taxon>Actinomycetota</taxon>
        <taxon>Actinomycetes</taxon>
        <taxon>Mycobacteriales</taxon>
        <taxon>Nocardiaceae</taxon>
        <taxon>Nocardia</taxon>
    </lineage>
</organism>
<accession>A0A3M2LCX9</accession>
<evidence type="ECO:0000256" key="6">
    <source>
        <dbReference type="ARBA" id="ARBA00023211"/>
    </source>
</evidence>
<evidence type="ECO:0000313" key="9">
    <source>
        <dbReference type="Proteomes" id="UP000279275"/>
    </source>
</evidence>
<dbReference type="OrthoDB" id="7183442at2"/>
<keyword evidence="6" id="KW-0464">Manganese</keyword>
<keyword evidence="4 8" id="KW-0378">Hydrolase</keyword>
<gene>
    <name evidence="8" type="ORF">EBN03_03830</name>
</gene>
<keyword evidence="5" id="KW-0460">Magnesium</keyword>
<dbReference type="EMBL" id="RFFH01000001">
    <property type="protein sequence ID" value="RMI35407.1"/>
    <property type="molecule type" value="Genomic_DNA"/>
</dbReference>
<sequence>MSESKTEVAPVRDASTVMLVRDSAAGPEVFLQRRVRAMAFAAGMTVFPGGGVDPSDATADIAWAGPEPRWWGEQFGIEAGRAQALVCAAVRETFEECGVLLAGPTPDSVVCDTSGYAEARRRIEKRELSFPQFLADANLVLRADLLRPWDNWVTPTVEQRRYDTRFFVALLPTGQEADGATSEAAAARWSTPADALDRWKAEEDILMPPTWTQLTSLGRFDSTAAMLAATPAITPIQPTPVFADGRIIRLEFPNWEQYMADLPGGILGGRKPN</sequence>
<comment type="cofactor">
    <cofactor evidence="1">
        <name>Mn(2+)</name>
        <dbReference type="ChEBI" id="CHEBI:29035"/>
    </cofactor>
</comment>
<feature type="domain" description="Nudix hydrolase" evidence="7">
    <location>
        <begin position="10"/>
        <end position="213"/>
    </location>
</feature>
<evidence type="ECO:0000256" key="2">
    <source>
        <dbReference type="ARBA" id="ARBA00001946"/>
    </source>
</evidence>
<dbReference type="Gene3D" id="3.90.79.10">
    <property type="entry name" value="Nucleoside Triphosphate Pyrophosphohydrolase"/>
    <property type="match status" value="1"/>
</dbReference>
<dbReference type="AlphaFoldDB" id="A0A3M2LCX9"/>
<dbReference type="PANTHER" id="PTHR12318">
    <property type="entry name" value="TESTOSTERONE-REGULATED PROTEIN RP2"/>
    <property type="match status" value="1"/>
</dbReference>
<evidence type="ECO:0000313" key="8">
    <source>
        <dbReference type="EMBL" id="RMI35407.1"/>
    </source>
</evidence>
<keyword evidence="9" id="KW-1185">Reference proteome</keyword>
<comment type="cofactor">
    <cofactor evidence="2">
        <name>Mg(2+)</name>
        <dbReference type="ChEBI" id="CHEBI:18420"/>
    </cofactor>
</comment>
<evidence type="ECO:0000256" key="1">
    <source>
        <dbReference type="ARBA" id="ARBA00001936"/>
    </source>
</evidence>
<evidence type="ECO:0000259" key="7">
    <source>
        <dbReference type="PROSITE" id="PS51462"/>
    </source>
</evidence>
<dbReference type="GO" id="GO:0016818">
    <property type="term" value="F:hydrolase activity, acting on acid anhydrides, in phosphorus-containing anhydrides"/>
    <property type="evidence" value="ECO:0007669"/>
    <property type="project" value="InterPro"/>
</dbReference>
<reference evidence="8 9" key="1">
    <citation type="submission" date="2018-10" db="EMBL/GenBank/DDBJ databases">
        <title>Isolation from cow dung.</title>
        <authorList>
            <person name="Ling L."/>
        </authorList>
    </citation>
    <scope>NUCLEOTIDE SEQUENCE [LARGE SCALE GENOMIC DNA]</scope>
    <source>
        <strain evidence="8 9">NEAU-LL90</strain>
    </source>
</reference>
<dbReference type="InterPro" id="IPR000086">
    <property type="entry name" value="NUDIX_hydrolase_dom"/>
</dbReference>
<dbReference type="PANTHER" id="PTHR12318:SF0">
    <property type="entry name" value="ACYL-COENZYME A DIPHOSPHATASE NUDT19"/>
    <property type="match status" value="1"/>
</dbReference>
<dbReference type="InterPro" id="IPR015797">
    <property type="entry name" value="NUDIX_hydrolase-like_dom_sf"/>
</dbReference>
<dbReference type="Proteomes" id="UP000279275">
    <property type="component" value="Unassembled WGS sequence"/>
</dbReference>
<evidence type="ECO:0000256" key="3">
    <source>
        <dbReference type="ARBA" id="ARBA00022723"/>
    </source>
</evidence>
<comment type="caution">
    <text evidence="8">The sequence shown here is derived from an EMBL/GenBank/DDBJ whole genome shotgun (WGS) entry which is preliminary data.</text>
</comment>
<dbReference type="GO" id="GO:0046872">
    <property type="term" value="F:metal ion binding"/>
    <property type="evidence" value="ECO:0007669"/>
    <property type="project" value="UniProtKB-KW"/>
</dbReference>